<organism evidence="3 4">
    <name type="scientific">Streptomyces erythrogriseus</name>
    <dbReference type="NCBI Taxonomy" id="284027"/>
    <lineage>
        <taxon>Bacteria</taxon>
        <taxon>Bacillati</taxon>
        <taxon>Actinomycetota</taxon>
        <taxon>Actinomycetes</taxon>
        <taxon>Kitasatosporales</taxon>
        <taxon>Streptomycetaceae</taxon>
        <taxon>Streptomyces</taxon>
        <taxon>Streptomyces griseoincarnatus group</taxon>
    </lineage>
</organism>
<proteinExistence type="predicted"/>
<dbReference type="Pfam" id="PF00899">
    <property type="entry name" value="ThiF"/>
    <property type="match status" value="1"/>
</dbReference>
<feature type="domain" description="THIF-type NAD/FAD binding fold" evidence="2">
    <location>
        <begin position="129"/>
        <end position="357"/>
    </location>
</feature>
<gene>
    <name evidence="3" type="ORF">GCM10010478_24600</name>
</gene>
<keyword evidence="4" id="KW-1185">Reference proteome</keyword>
<dbReference type="SUPFAM" id="SSF69572">
    <property type="entry name" value="Activating enzymes of the ubiquitin-like proteins"/>
    <property type="match status" value="1"/>
</dbReference>
<sequence>MHPMLKPALRRGWRDRNTVQFGMTPAQALTLGPVDTATGSLLELLDGTRGLELLREEGRRMELPDGHVDRLVRRLSRAGLLDDSRGGGPAADALRGRPEALDRLRPDWASLGLTTAGPGDPLRVLAARRSMRVQVRGVGRVGATVAALLSGAGVGEVEVRDVGRVEPWDVAPGGLPADAVGERREEAARRVVRRCAPDRSPRGSIRSPLAGDVTGRSLVVLAPRDDVAVHAPDPVSAEPLLVSGTPHLHAGVVEGTGVVGPLVLPGESACTGCLQEDRIDRDPAWPRLVAQWRSGRQRRVGACDLALAATVAGLAATHALAFLDGRVPSSAGARWEVSLPQLHWQPRPLVPHRRCPCGAAGTGPGAGDGGPEKGKGEHTSADGGSHETMAGHGPSKESRRQADAERPAGTWRAHV</sequence>
<name>A0ABN3WRV8_9ACTN</name>
<feature type="compositionally biased region" description="Basic and acidic residues" evidence="1">
    <location>
        <begin position="370"/>
        <end position="380"/>
    </location>
</feature>
<evidence type="ECO:0000313" key="3">
    <source>
        <dbReference type="EMBL" id="GAA2923192.1"/>
    </source>
</evidence>
<comment type="caution">
    <text evidence="3">The sequence shown here is derived from an EMBL/GenBank/DDBJ whole genome shotgun (WGS) entry which is preliminary data.</text>
</comment>
<protein>
    <submittedName>
        <fullName evidence="3">TOMM leader peptide-binding protein</fullName>
    </submittedName>
</protein>
<reference evidence="3 4" key="1">
    <citation type="journal article" date="2019" name="Int. J. Syst. Evol. Microbiol.">
        <title>The Global Catalogue of Microorganisms (GCM) 10K type strain sequencing project: providing services to taxonomists for standard genome sequencing and annotation.</title>
        <authorList>
            <consortium name="The Broad Institute Genomics Platform"/>
            <consortium name="The Broad Institute Genome Sequencing Center for Infectious Disease"/>
            <person name="Wu L."/>
            <person name="Ma J."/>
        </authorList>
    </citation>
    <scope>NUCLEOTIDE SEQUENCE [LARGE SCALE GENOMIC DNA]</scope>
    <source>
        <strain evidence="3 4">JCM 9650</strain>
    </source>
</reference>
<evidence type="ECO:0000256" key="1">
    <source>
        <dbReference type="SAM" id="MobiDB-lite"/>
    </source>
</evidence>
<accession>A0ABN3WRV8</accession>
<dbReference type="InterPro" id="IPR000594">
    <property type="entry name" value="ThiF_NAD_FAD-bd"/>
</dbReference>
<dbReference type="InterPro" id="IPR035985">
    <property type="entry name" value="Ubiquitin-activating_enz"/>
</dbReference>
<dbReference type="RefSeq" id="WP_346089011.1">
    <property type="nucleotide sequence ID" value="NZ_BAAAVA010000022.1"/>
</dbReference>
<dbReference type="Gene3D" id="3.40.50.720">
    <property type="entry name" value="NAD(P)-binding Rossmann-like Domain"/>
    <property type="match status" value="1"/>
</dbReference>
<evidence type="ECO:0000313" key="4">
    <source>
        <dbReference type="Proteomes" id="UP001501423"/>
    </source>
</evidence>
<feature type="compositionally biased region" description="Basic and acidic residues" evidence="1">
    <location>
        <begin position="394"/>
        <end position="406"/>
    </location>
</feature>
<dbReference type="Proteomes" id="UP001501423">
    <property type="component" value="Unassembled WGS sequence"/>
</dbReference>
<dbReference type="EMBL" id="BAAAVA010000022">
    <property type="protein sequence ID" value="GAA2923192.1"/>
    <property type="molecule type" value="Genomic_DNA"/>
</dbReference>
<evidence type="ECO:0000259" key="2">
    <source>
        <dbReference type="Pfam" id="PF00899"/>
    </source>
</evidence>
<feature type="region of interest" description="Disordered" evidence="1">
    <location>
        <begin position="360"/>
        <end position="415"/>
    </location>
</feature>
<feature type="compositionally biased region" description="Gly residues" evidence="1">
    <location>
        <begin position="360"/>
        <end position="369"/>
    </location>
</feature>